<dbReference type="EMBL" id="JAVHJV010000013">
    <property type="protein sequence ID" value="KAK5938232.1"/>
    <property type="molecule type" value="Genomic_DNA"/>
</dbReference>
<feature type="compositionally biased region" description="Polar residues" evidence="4">
    <location>
        <begin position="490"/>
        <end position="501"/>
    </location>
</feature>
<comment type="caution">
    <text evidence="5">The sequence shown here is derived from an EMBL/GenBank/DDBJ whole genome shotgun (WGS) entry which is preliminary data.</text>
</comment>
<dbReference type="InterPro" id="IPR001138">
    <property type="entry name" value="Zn2Cys6_DnaBD"/>
</dbReference>
<organism evidence="5 6">
    <name type="scientific">Knufia obscura</name>
    <dbReference type="NCBI Taxonomy" id="1635080"/>
    <lineage>
        <taxon>Eukaryota</taxon>
        <taxon>Fungi</taxon>
        <taxon>Dikarya</taxon>
        <taxon>Ascomycota</taxon>
        <taxon>Pezizomycotina</taxon>
        <taxon>Eurotiomycetes</taxon>
        <taxon>Chaetothyriomycetidae</taxon>
        <taxon>Chaetothyriales</taxon>
        <taxon>Trichomeriaceae</taxon>
        <taxon>Knufia</taxon>
    </lineage>
</organism>
<evidence type="ECO:0000313" key="5">
    <source>
        <dbReference type="EMBL" id="KAK5938232.1"/>
    </source>
</evidence>
<feature type="region of interest" description="Disordered" evidence="4">
    <location>
        <begin position="323"/>
        <end position="343"/>
    </location>
</feature>
<protein>
    <recommendedName>
        <fullName evidence="7">Zn(2)-C6 fungal-type domain-containing protein</fullName>
    </recommendedName>
</protein>
<keyword evidence="1" id="KW-0805">Transcription regulation</keyword>
<name>A0ABR0RC74_9EURO</name>
<dbReference type="CDD" id="cd00067">
    <property type="entry name" value="GAL4"/>
    <property type="match status" value="1"/>
</dbReference>
<sequence>MMSAAMMSAEGNPYKRPASPTGELQMPPAKVPKTGTGQLQINYLKREKKETIPLATAEEPLPRLLRLISEYDGVLQRHESLAGNLGACPVGPILLKRFERLFEGPPRILKSNSRDPNITWLDVVEFAQNKPEQFDLEKTRNGIRVCQFYLKQCRVEISEEDYVLIRSGMPQKLIPPQPILEDEEKELGVLEVLDRNLAKVVHSADQVSARARQLVHRLKNRRAAILARREVEGDSHKNVLKSNDLPPSPAFDHNAAPPRPVPQPAPAPAPTPVTAPAPAPTQAPAAMPTHSPSISAGGFTAVNARHSLSSTEHPAYHVAREPPREMPREMPRELPREPPRELQREMPRELPRDIPREIPQDLQREMQRDMPRDIAREMPINGSLASPIQHIAEQKPVGGQAEDWMNKFLTPSERAAGMTADTIRRETLTAAQRSTSRGETVPAIDDSMRMASMSARRQESRRQSEGALPDRNQAVQQPEAQGPSVPIPSTPASLMPQQKPHTWNRDDGGPYKSEMISRMETMKRGERVIPPCDRCRRLHMDCIKNLTACLGCTKKHAKCSWKDVSLDELESTAPAARERAEKEAESAAPSSSDWDNILKQTKGDLGDPARASPTSNSPATNDKMDVDMSSNKASTPRMPTPPQNGSSNGRPPSHPHESPRLNVRPPPLDQQLRDAAEDKTVSAPAPAPAMTPHTPFSRYSPFHRPHSAHLPSTAPPKAEPMADEGDRLAAVAAQVYRSASQNAARVTEARAGEAS</sequence>
<dbReference type="GeneID" id="90002651"/>
<evidence type="ECO:0000256" key="3">
    <source>
        <dbReference type="ARBA" id="ARBA00023242"/>
    </source>
</evidence>
<dbReference type="RefSeq" id="XP_064726322.1">
    <property type="nucleotide sequence ID" value="XM_064877597.1"/>
</dbReference>
<gene>
    <name evidence="5" type="ORF">PMZ80_009202</name>
</gene>
<feature type="compositionally biased region" description="Basic and acidic residues" evidence="4">
    <location>
        <begin position="671"/>
        <end position="680"/>
    </location>
</feature>
<feature type="compositionally biased region" description="Pro residues" evidence="4">
    <location>
        <begin position="257"/>
        <end position="281"/>
    </location>
</feature>
<feature type="region of interest" description="Disordered" evidence="4">
    <location>
        <begin position="572"/>
        <end position="723"/>
    </location>
</feature>
<feature type="compositionally biased region" description="Basic and acidic residues" evidence="4">
    <location>
        <begin position="503"/>
        <end position="512"/>
    </location>
</feature>
<evidence type="ECO:0000313" key="6">
    <source>
        <dbReference type="Proteomes" id="UP001334248"/>
    </source>
</evidence>
<keyword evidence="6" id="KW-1185">Reference proteome</keyword>
<feature type="compositionally biased region" description="Basic and acidic residues" evidence="4">
    <location>
        <begin position="576"/>
        <end position="585"/>
    </location>
</feature>
<feature type="compositionally biased region" description="Polar residues" evidence="4">
    <location>
        <begin position="429"/>
        <end position="438"/>
    </location>
</feature>
<accession>A0ABR0RC74</accession>
<keyword evidence="2" id="KW-0804">Transcription</keyword>
<feature type="region of interest" description="Disordered" evidence="4">
    <location>
        <begin position="1"/>
        <end position="35"/>
    </location>
</feature>
<evidence type="ECO:0000256" key="2">
    <source>
        <dbReference type="ARBA" id="ARBA00023163"/>
    </source>
</evidence>
<proteinExistence type="predicted"/>
<feature type="region of interest" description="Disordered" evidence="4">
    <location>
        <begin position="233"/>
        <end position="297"/>
    </location>
</feature>
<dbReference type="Proteomes" id="UP001334248">
    <property type="component" value="Unassembled WGS sequence"/>
</dbReference>
<keyword evidence="3" id="KW-0539">Nucleus</keyword>
<evidence type="ECO:0000256" key="4">
    <source>
        <dbReference type="SAM" id="MobiDB-lite"/>
    </source>
</evidence>
<reference evidence="5 6" key="1">
    <citation type="journal article" date="2023" name="Res Sq">
        <title>Genomic and morphological characterization of Knufia obscura isolated from the Mars 2020 spacecraft assembly facility.</title>
        <authorList>
            <person name="Chander A.M."/>
            <person name="Teixeira M.M."/>
            <person name="Singh N.K."/>
            <person name="Williams M.P."/>
            <person name="Parker C.W."/>
            <person name="Leo P."/>
            <person name="Stajich J.E."/>
            <person name="Torok T."/>
            <person name="Tighe S."/>
            <person name="Mason C.E."/>
            <person name="Venkateswaran K."/>
        </authorList>
    </citation>
    <scope>NUCLEOTIDE SEQUENCE [LARGE SCALE GENOMIC DNA]</scope>
    <source>
        <strain evidence="5 6">CCFEE 5817</strain>
    </source>
</reference>
<evidence type="ECO:0000256" key="1">
    <source>
        <dbReference type="ARBA" id="ARBA00023015"/>
    </source>
</evidence>
<evidence type="ECO:0008006" key="7">
    <source>
        <dbReference type="Google" id="ProtNLM"/>
    </source>
</evidence>
<feature type="region of interest" description="Disordered" evidence="4">
    <location>
        <begin position="427"/>
        <end position="512"/>
    </location>
</feature>